<evidence type="ECO:0000256" key="18">
    <source>
        <dbReference type="SAM" id="MobiDB-lite"/>
    </source>
</evidence>
<evidence type="ECO:0000256" key="10">
    <source>
        <dbReference type="ARBA" id="ARBA00022695"/>
    </source>
</evidence>
<feature type="transmembrane region" description="Helical" evidence="16">
    <location>
        <begin position="82"/>
        <end position="100"/>
    </location>
</feature>
<dbReference type="InterPro" id="IPR000374">
    <property type="entry name" value="PC_trans"/>
</dbReference>
<evidence type="ECO:0000256" key="11">
    <source>
        <dbReference type="ARBA" id="ARBA00022989"/>
    </source>
</evidence>
<dbReference type="GO" id="GO:0005789">
    <property type="term" value="C:endoplasmic reticulum membrane"/>
    <property type="evidence" value="ECO:0007669"/>
    <property type="project" value="TreeGrafter"/>
</dbReference>
<dbReference type="PANTHER" id="PTHR13773:SF8">
    <property type="entry name" value="PHOSPHATIDATE CYTIDYLYLTRANSFERASE, PHOTORECEPTOR-SPECIFIC"/>
    <property type="match status" value="1"/>
</dbReference>
<organism evidence="19">
    <name type="scientific">Pycnococcus provasolii</name>
    <dbReference type="NCBI Taxonomy" id="41880"/>
    <lineage>
        <taxon>Eukaryota</taxon>
        <taxon>Viridiplantae</taxon>
        <taxon>Chlorophyta</taxon>
        <taxon>Pseudoscourfieldiophyceae</taxon>
        <taxon>Pseudoscourfieldiales</taxon>
        <taxon>Pycnococcaceae</taxon>
        <taxon>Pycnococcus</taxon>
    </lineage>
</organism>
<evidence type="ECO:0000256" key="14">
    <source>
        <dbReference type="ARBA" id="ARBA00023209"/>
    </source>
</evidence>
<evidence type="ECO:0000256" key="12">
    <source>
        <dbReference type="ARBA" id="ARBA00023098"/>
    </source>
</evidence>
<comment type="cofactor">
    <cofactor evidence="16">
        <name>Mg(2+)</name>
        <dbReference type="ChEBI" id="CHEBI:18420"/>
    </cofactor>
    <text evidence="16">Requires a divalent cation for activity.</text>
</comment>
<keyword evidence="12 16" id="KW-0443">Lipid metabolism</keyword>
<keyword evidence="11 16" id="KW-1133">Transmembrane helix</keyword>
<protein>
    <recommendedName>
        <fullName evidence="6 16">Phosphatidate cytidylyltransferase</fullName>
        <ecNumber evidence="6 16">2.7.7.41</ecNumber>
    </recommendedName>
</protein>
<dbReference type="EC" id="2.7.7.41" evidence="6 16"/>
<name>A0A7R9XMV0_9CHLO</name>
<feature type="transmembrane region" description="Helical" evidence="16">
    <location>
        <begin position="106"/>
        <end position="123"/>
    </location>
</feature>
<keyword evidence="9 16" id="KW-0812">Transmembrane</keyword>
<evidence type="ECO:0000256" key="15">
    <source>
        <dbReference type="ARBA" id="ARBA00023264"/>
    </source>
</evidence>
<evidence type="ECO:0000256" key="2">
    <source>
        <dbReference type="ARBA" id="ARBA00004141"/>
    </source>
</evidence>
<evidence type="ECO:0000256" key="5">
    <source>
        <dbReference type="ARBA" id="ARBA00010185"/>
    </source>
</evidence>
<gene>
    <name evidence="19" type="ORF">PPRO1472_LOCUS1020</name>
</gene>
<evidence type="ECO:0000256" key="6">
    <source>
        <dbReference type="ARBA" id="ARBA00012487"/>
    </source>
</evidence>
<evidence type="ECO:0000256" key="17">
    <source>
        <dbReference type="RuleBase" id="RU003938"/>
    </source>
</evidence>
<evidence type="ECO:0000256" key="9">
    <source>
        <dbReference type="ARBA" id="ARBA00022692"/>
    </source>
</evidence>
<comment type="pathway">
    <text evidence="4">Lipid metabolism.</text>
</comment>
<dbReference type="GO" id="GO:0016024">
    <property type="term" value="P:CDP-diacylglycerol biosynthetic process"/>
    <property type="evidence" value="ECO:0007669"/>
    <property type="project" value="UniProtKB-UniRule"/>
</dbReference>
<comment type="pathway">
    <text evidence="3 16 17">Phospholipid metabolism; CDP-diacylglycerol biosynthesis; CDP-diacylglycerol from sn-glycerol 3-phosphate: step 3/3.</text>
</comment>
<evidence type="ECO:0000313" key="19">
    <source>
        <dbReference type="EMBL" id="CAD8217578.1"/>
    </source>
</evidence>
<dbReference type="Pfam" id="PF01148">
    <property type="entry name" value="CTP_transf_1"/>
    <property type="match status" value="1"/>
</dbReference>
<evidence type="ECO:0000256" key="8">
    <source>
        <dbReference type="ARBA" id="ARBA00022679"/>
    </source>
</evidence>
<accession>A0A7R9XMV0</accession>
<dbReference type="PROSITE" id="PS01315">
    <property type="entry name" value="CDS"/>
    <property type="match status" value="1"/>
</dbReference>
<evidence type="ECO:0000256" key="13">
    <source>
        <dbReference type="ARBA" id="ARBA00023136"/>
    </source>
</evidence>
<keyword evidence="15 16" id="KW-1208">Phospholipid metabolism</keyword>
<dbReference type="UniPathway" id="UPA00557">
    <property type="reaction ID" value="UER00614"/>
</dbReference>
<dbReference type="AlphaFoldDB" id="A0A7R9XMV0"/>
<dbReference type="InterPro" id="IPR016720">
    <property type="entry name" value="PC_Trfase_euk"/>
</dbReference>
<feature type="region of interest" description="Disordered" evidence="18">
    <location>
        <begin position="1"/>
        <end position="72"/>
    </location>
</feature>
<feature type="transmembrane region" description="Helical" evidence="16">
    <location>
        <begin position="217"/>
        <end position="236"/>
    </location>
</feature>
<comment type="function">
    <text evidence="16">May be involved in the synthesis of minor phospholipids and in modulation of IP3-mediated signal transduction.</text>
</comment>
<keyword evidence="7 16" id="KW-0444">Lipid biosynthesis</keyword>
<feature type="compositionally biased region" description="Basic residues" evidence="18">
    <location>
        <begin position="35"/>
        <end position="45"/>
    </location>
</feature>
<dbReference type="GO" id="GO:0004605">
    <property type="term" value="F:phosphatidate cytidylyltransferase activity"/>
    <property type="evidence" value="ECO:0007669"/>
    <property type="project" value="UniProtKB-UniRule"/>
</dbReference>
<comment type="subcellular location">
    <subcellularLocation>
        <location evidence="2">Membrane</location>
        <topology evidence="2">Multi-pass membrane protein</topology>
    </subcellularLocation>
</comment>
<feature type="transmembrane region" description="Helical" evidence="16">
    <location>
        <begin position="183"/>
        <end position="205"/>
    </location>
</feature>
<evidence type="ECO:0000256" key="3">
    <source>
        <dbReference type="ARBA" id="ARBA00005119"/>
    </source>
</evidence>
<dbReference type="PIRSF" id="PIRSF018269">
    <property type="entry name" value="PC_trans_euk"/>
    <property type="match status" value="1"/>
</dbReference>
<keyword evidence="14 16" id="KW-0594">Phospholipid biosynthesis</keyword>
<sequence length="484" mass="54736">MGPSTSQPRRSRRSQRPACGSSDDFGGGNGYARSKSPRRSGHGHATRATTSIMRKPHTSNNNNNNNVEKVTPAAGGGKWSSFRVRLVSGLCLMATFISAICSGHLHVWIMILAIQTIMVHELFTLAYQIRNEKRNLPWFRTQQWWFFLCAVFYVHGRFLIHGAHPSIMTKATGPTQSFVQWCLNHHTFVSYAMYIAGFVLFVVTLKKRFYLEQFVHFAWIHMTLLVVFAQSSFFVSNVFNGLIWFVLPSWLVIWNDVMAYLFGKAFGRTQLIQLSPKKTLEGFIGALFMTLLIAPVSADFLMKFRWMTCPAKSLSYFRDTSWLDCDNDETFQPMDVTLDMPPRWVLSTVPFPWVRDTLDKLGFDVTFTTSPLHLHSLVLALFAALIAPFGGFFASGLKRAFRIKDFGASIPGHGGLTDRFDCQVVMAMFTSIYYHSFVEADFALPAGPYDVSGVWDAVNTRFTNAERLALYDHLGTLLNKSVVV</sequence>
<feature type="transmembrane region" description="Helical" evidence="16">
    <location>
        <begin position="372"/>
        <end position="394"/>
    </location>
</feature>
<dbReference type="EMBL" id="HBDW01001507">
    <property type="protein sequence ID" value="CAD8217578.1"/>
    <property type="molecule type" value="Transcribed_RNA"/>
</dbReference>
<evidence type="ECO:0000256" key="16">
    <source>
        <dbReference type="PIRNR" id="PIRNR018269"/>
    </source>
</evidence>
<feature type="transmembrane region" description="Helical" evidence="16">
    <location>
        <begin position="242"/>
        <end position="262"/>
    </location>
</feature>
<evidence type="ECO:0000256" key="7">
    <source>
        <dbReference type="ARBA" id="ARBA00022516"/>
    </source>
</evidence>
<keyword evidence="10 16" id="KW-0548">Nucleotidyltransferase</keyword>
<comment type="catalytic activity">
    <reaction evidence="1 16 17">
        <text>a 1,2-diacyl-sn-glycero-3-phosphate + CTP + H(+) = a CDP-1,2-diacyl-sn-glycerol + diphosphate</text>
        <dbReference type="Rhea" id="RHEA:16229"/>
        <dbReference type="ChEBI" id="CHEBI:15378"/>
        <dbReference type="ChEBI" id="CHEBI:33019"/>
        <dbReference type="ChEBI" id="CHEBI:37563"/>
        <dbReference type="ChEBI" id="CHEBI:58332"/>
        <dbReference type="ChEBI" id="CHEBI:58608"/>
        <dbReference type="EC" id="2.7.7.41"/>
    </reaction>
</comment>
<dbReference type="PANTHER" id="PTHR13773">
    <property type="entry name" value="PHOSPHATIDATE CYTIDYLYLTRANSFERASE"/>
    <property type="match status" value="1"/>
</dbReference>
<feature type="transmembrane region" description="Helical" evidence="16">
    <location>
        <begin position="283"/>
        <end position="302"/>
    </location>
</feature>
<evidence type="ECO:0000256" key="1">
    <source>
        <dbReference type="ARBA" id="ARBA00001698"/>
    </source>
</evidence>
<reference evidence="19" key="1">
    <citation type="submission" date="2021-01" db="EMBL/GenBank/DDBJ databases">
        <authorList>
            <person name="Corre E."/>
            <person name="Pelletier E."/>
            <person name="Niang G."/>
            <person name="Scheremetjew M."/>
            <person name="Finn R."/>
            <person name="Kale V."/>
            <person name="Holt S."/>
            <person name="Cochrane G."/>
            <person name="Meng A."/>
            <person name="Brown T."/>
            <person name="Cohen L."/>
        </authorList>
    </citation>
    <scope>NUCLEOTIDE SEQUENCE</scope>
    <source>
        <strain evidence="19">RCC251</strain>
    </source>
</reference>
<keyword evidence="8 16" id="KW-0808">Transferase</keyword>
<feature type="transmembrane region" description="Helical" evidence="16">
    <location>
        <begin position="144"/>
        <end position="163"/>
    </location>
</feature>
<comment type="similarity">
    <text evidence="5 16 17">Belongs to the CDS family.</text>
</comment>
<keyword evidence="13 16" id="KW-0472">Membrane</keyword>
<proteinExistence type="inferred from homology"/>
<evidence type="ECO:0000256" key="4">
    <source>
        <dbReference type="ARBA" id="ARBA00005189"/>
    </source>
</evidence>